<dbReference type="EMBL" id="BMZN01000003">
    <property type="protein sequence ID" value="GHC51536.1"/>
    <property type="molecule type" value="Genomic_DNA"/>
</dbReference>
<reference evidence="2" key="1">
    <citation type="journal article" date="2019" name="Int. J. Syst. Evol. Microbiol.">
        <title>The Global Catalogue of Microorganisms (GCM) 10K type strain sequencing project: providing services to taxonomists for standard genome sequencing and annotation.</title>
        <authorList>
            <consortium name="The Broad Institute Genomics Platform"/>
            <consortium name="The Broad Institute Genome Sequencing Center for Infectious Disease"/>
            <person name="Wu L."/>
            <person name="Ma J."/>
        </authorList>
    </citation>
    <scope>NUCLEOTIDE SEQUENCE [LARGE SCALE GENOMIC DNA]</scope>
    <source>
        <strain evidence="2">KCTC 42083</strain>
    </source>
</reference>
<dbReference type="PANTHER" id="PTHR37943">
    <property type="entry name" value="PROTEIN VES"/>
    <property type="match status" value="1"/>
</dbReference>
<dbReference type="CDD" id="cd20293">
    <property type="entry name" value="cupin_HutD_N"/>
    <property type="match status" value="1"/>
</dbReference>
<accession>A0A8H9IJ15</accession>
<dbReference type="RefSeq" id="WP_189392822.1">
    <property type="nucleotide sequence ID" value="NZ_BMZN01000003.1"/>
</dbReference>
<sequence length="203" mass="22158">MSQPHPATSLRLLNISSLPEQAWKNGGGTTREVLCHPAKSGYESFDWRISLAHVQTSGDFSRFPGIDRHIMLIEGESMSLTQGEGTHLLHPFKPYAFAGEDPMVCLLPQGPTRDLNLMLRRGRAQGSLQAWQGRSATTTLAAGTHFLYAPKGGYRLQTDTQSWTLEAEQALTGSSTHPLHLEVQADSADAVLVYAYIAPNGTN</sequence>
<proteinExistence type="predicted"/>
<gene>
    <name evidence="1" type="ORF">GCM10010096_24520</name>
</gene>
<dbReference type="InterPro" id="IPR014710">
    <property type="entry name" value="RmlC-like_jellyroll"/>
</dbReference>
<organism evidence="1 2">
    <name type="scientific">Alcaligenes pakistanensis</name>
    <dbReference type="NCBI Taxonomy" id="1482717"/>
    <lineage>
        <taxon>Bacteria</taxon>
        <taxon>Pseudomonadati</taxon>
        <taxon>Pseudomonadota</taxon>
        <taxon>Betaproteobacteria</taxon>
        <taxon>Burkholderiales</taxon>
        <taxon>Alcaligenaceae</taxon>
        <taxon>Alcaligenes</taxon>
    </lineage>
</organism>
<evidence type="ECO:0000313" key="1">
    <source>
        <dbReference type="EMBL" id="GHC51536.1"/>
    </source>
</evidence>
<dbReference type="Pfam" id="PF05962">
    <property type="entry name" value="HutD"/>
    <property type="match status" value="1"/>
</dbReference>
<keyword evidence="2" id="KW-1185">Reference proteome</keyword>
<name>A0A8H9IJ15_9BURK</name>
<dbReference type="SUPFAM" id="SSF51182">
    <property type="entry name" value="RmlC-like cupins"/>
    <property type="match status" value="1"/>
</dbReference>
<dbReference type="PANTHER" id="PTHR37943:SF1">
    <property type="entry name" value="PROTEIN VES"/>
    <property type="match status" value="1"/>
</dbReference>
<comment type="caution">
    <text evidence="1">The sequence shown here is derived from an EMBL/GenBank/DDBJ whole genome shotgun (WGS) entry which is preliminary data.</text>
</comment>
<dbReference type="Proteomes" id="UP000608923">
    <property type="component" value="Unassembled WGS sequence"/>
</dbReference>
<protein>
    <submittedName>
        <fullName evidence="1">Histidine utilization protein HutD</fullName>
    </submittedName>
</protein>
<dbReference type="InterPro" id="IPR011051">
    <property type="entry name" value="RmlC_Cupin_sf"/>
</dbReference>
<dbReference type="Gene3D" id="2.60.120.10">
    <property type="entry name" value="Jelly Rolls"/>
    <property type="match status" value="1"/>
</dbReference>
<dbReference type="InterPro" id="IPR010282">
    <property type="entry name" value="Uncharacterised_HutD/Ves"/>
</dbReference>
<evidence type="ECO:0000313" key="2">
    <source>
        <dbReference type="Proteomes" id="UP000608923"/>
    </source>
</evidence>
<dbReference type="AlphaFoldDB" id="A0A8H9IJ15"/>